<name>R7QJD5_CHOCR</name>
<reference evidence="2" key="1">
    <citation type="journal article" date="2013" name="Proc. Natl. Acad. Sci. U.S.A.">
        <title>Genome structure and metabolic features in the red seaweed Chondrus crispus shed light on evolution of the Archaeplastida.</title>
        <authorList>
            <person name="Collen J."/>
            <person name="Porcel B."/>
            <person name="Carre W."/>
            <person name="Ball S.G."/>
            <person name="Chaparro C."/>
            <person name="Tonon T."/>
            <person name="Barbeyron T."/>
            <person name="Michel G."/>
            <person name="Noel B."/>
            <person name="Valentin K."/>
            <person name="Elias M."/>
            <person name="Artiguenave F."/>
            <person name="Arun A."/>
            <person name="Aury J.M."/>
            <person name="Barbosa-Neto J.F."/>
            <person name="Bothwell J.H."/>
            <person name="Bouget F.Y."/>
            <person name="Brillet L."/>
            <person name="Cabello-Hurtado F."/>
            <person name="Capella-Gutierrez S."/>
            <person name="Charrier B."/>
            <person name="Cladiere L."/>
            <person name="Cock J.M."/>
            <person name="Coelho S.M."/>
            <person name="Colleoni C."/>
            <person name="Czjzek M."/>
            <person name="Da Silva C."/>
            <person name="Delage L."/>
            <person name="Denoeud F."/>
            <person name="Deschamps P."/>
            <person name="Dittami S.M."/>
            <person name="Gabaldon T."/>
            <person name="Gachon C.M."/>
            <person name="Groisillier A."/>
            <person name="Herve C."/>
            <person name="Jabbari K."/>
            <person name="Katinka M."/>
            <person name="Kloareg B."/>
            <person name="Kowalczyk N."/>
            <person name="Labadie K."/>
            <person name="Leblanc C."/>
            <person name="Lopez P.J."/>
            <person name="McLachlan D.H."/>
            <person name="Meslet-Cladiere L."/>
            <person name="Moustafa A."/>
            <person name="Nehr Z."/>
            <person name="Nyvall Collen P."/>
            <person name="Panaud O."/>
            <person name="Partensky F."/>
            <person name="Poulain J."/>
            <person name="Rensing S.A."/>
            <person name="Rousvoal S."/>
            <person name="Samson G."/>
            <person name="Symeonidi A."/>
            <person name="Weissenbach J."/>
            <person name="Zambounis A."/>
            <person name="Wincker P."/>
            <person name="Boyen C."/>
        </authorList>
    </citation>
    <scope>NUCLEOTIDE SEQUENCE [LARGE SCALE GENOMIC DNA]</scope>
    <source>
        <strain evidence="2">cv. Stackhouse</strain>
    </source>
</reference>
<dbReference type="EMBL" id="HG001903">
    <property type="protein sequence ID" value="CDF38214.1"/>
    <property type="molecule type" value="Genomic_DNA"/>
</dbReference>
<evidence type="ECO:0000313" key="2">
    <source>
        <dbReference type="Proteomes" id="UP000012073"/>
    </source>
</evidence>
<proteinExistence type="predicted"/>
<keyword evidence="2" id="KW-1185">Reference proteome</keyword>
<gene>
    <name evidence="1" type="ORF">CHC_T00000558001</name>
</gene>
<dbReference type="GeneID" id="17325816"/>
<dbReference type="AlphaFoldDB" id="R7QJD5"/>
<sequence>MHDSKIYITSDVVDQVNPGAMRQPLVSYHSISRAQEGSLRIPNIEPLCSESAHDVIRRSLRSLPRKLYIIHASQVQFLPSTDHFYVREEDVTYRCYDFPHRRVSNQVRP</sequence>
<organism evidence="1 2">
    <name type="scientific">Chondrus crispus</name>
    <name type="common">Carrageen Irish moss</name>
    <name type="synonym">Polymorpha crispa</name>
    <dbReference type="NCBI Taxonomy" id="2769"/>
    <lineage>
        <taxon>Eukaryota</taxon>
        <taxon>Rhodophyta</taxon>
        <taxon>Florideophyceae</taxon>
        <taxon>Rhodymeniophycidae</taxon>
        <taxon>Gigartinales</taxon>
        <taxon>Gigartinaceae</taxon>
        <taxon>Chondrus</taxon>
    </lineage>
</organism>
<protein>
    <submittedName>
        <fullName evidence="1">Uncharacterized protein</fullName>
    </submittedName>
</protein>
<dbReference type="Proteomes" id="UP000012073">
    <property type="component" value="Unassembled WGS sequence"/>
</dbReference>
<accession>R7QJD5</accession>
<dbReference type="RefSeq" id="XP_005718099.1">
    <property type="nucleotide sequence ID" value="XM_005718042.1"/>
</dbReference>
<evidence type="ECO:0000313" key="1">
    <source>
        <dbReference type="EMBL" id="CDF38214.1"/>
    </source>
</evidence>
<dbReference type="Gramene" id="CDF38214">
    <property type="protein sequence ID" value="CDF38214"/>
    <property type="gene ID" value="CHC_T00000558001"/>
</dbReference>
<dbReference type="KEGG" id="ccp:CHC_T00000558001"/>